<dbReference type="Gene3D" id="2.60.120.330">
    <property type="entry name" value="B-lactam Antibiotic, Isopenicillin N Synthase, Chain"/>
    <property type="match status" value="1"/>
</dbReference>
<dbReference type="GO" id="GO:0016491">
    <property type="term" value="F:oxidoreductase activity"/>
    <property type="evidence" value="ECO:0007669"/>
    <property type="project" value="UniProtKB-KW"/>
</dbReference>
<comment type="similarity">
    <text evidence="1">Belongs to the iron/ascorbate-dependent oxidoreductase family.</text>
</comment>
<evidence type="ECO:0000259" key="7">
    <source>
        <dbReference type="Pfam" id="PF14226"/>
    </source>
</evidence>
<dbReference type="Proteomes" id="UP000308768">
    <property type="component" value="Unassembled WGS sequence"/>
</dbReference>
<feature type="domain" description="Isopenicillin N synthase-like Fe(2+) 2OG dioxygenase" evidence="6">
    <location>
        <begin position="193"/>
        <end position="246"/>
    </location>
</feature>
<evidence type="ECO:0000313" key="9">
    <source>
        <dbReference type="Proteomes" id="UP000308768"/>
    </source>
</evidence>
<evidence type="ECO:0000313" key="8">
    <source>
        <dbReference type="EMBL" id="TKA71919.1"/>
    </source>
</evidence>
<dbReference type="GO" id="GO:0046872">
    <property type="term" value="F:metal ion binding"/>
    <property type="evidence" value="ECO:0007669"/>
    <property type="project" value="UniProtKB-KW"/>
</dbReference>
<keyword evidence="9" id="KW-1185">Reference proteome</keyword>
<feature type="region of interest" description="Disordered" evidence="5">
    <location>
        <begin position="76"/>
        <end position="95"/>
    </location>
</feature>
<dbReference type="PANTHER" id="PTHR10209">
    <property type="entry name" value="OXIDOREDUCTASE, 2OG-FE II OXYGENASE FAMILY PROTEIN"/>
    <property type="match status" value="1"/>
</dbReference>
<dbReference type="PANTHER" id="PTHR10209:SF867">
    <property type="entry name" value="2-OXOGLUTARATE (2OG) AND FE(II)-DEPENDENT OXYGENASE SUPERFAMILY PROTEIN"/>
    <property type="match status" value="1"/>
</dbReference>
<evidence type="ECO:0000256" key="3">
    <source>
        <dbReference type="ARBA" id="ARBA00023002"/>
    </source>
</evidence>
<protein>
    <recommendedName>
        <fullName evidence="10">Non-haem dioxygenase N-terminal domain-containing protein</fullName>
    </recommendedName>
</protein>
<evidence type="ECO:0000256" key="5">
    <source>
        <dbReference type="SAM" id="MobiDB-lite"/>
    </source>
</evidence>
<evidence type="ECO:0000256" key="4">
    <source>
        <dbReference type="ARBA" id="ARBA00023004"/>
    </source>
</evidence>
<evidence type="ECO:0000256" key="2">
    <source>
        <dbReference type="ARBA" id="ARBA00022723"/>
    </source>
</evidence>
<evidence type="ECO:0000259" key="6">
    <source>
        <dbReference type="Pfam" id="PF03171"/>
    </source>
</evidence>
<dbReference type="InterPro" id="IPR044861">
    <property type="entry name" value="IPNS-like_FE2OG_OXY"/>
</dbReference>
<dbReference type="PRINTS" id="PR00682">
    <property type="entry name" value="IPNSYNTHASE"/>
</dbReference>
<proteinExistence type="inferred from homology"/>
<feature type="domain" description="Non-haem dioxygenase N-terminal" evidence="7">
    <location>
        <begin position="11"/>
        <end position="137"/>
    </location>
</feature>
<dbReference type="OrthoDB" id="288590at2759"/>
<accession>A0A4V5NH23</accession>
<dbReference type="STRING" id="331657.A0A4V5NH23"/>
<comment type="caution">
    <text evidence="8">The sequence shown here is derived from an EMBL/GenBank/DDBJ whole genome shotgun (WGS) entry which is preliminary data.</text>
</comment>
<keyword evidence="2" id="KW-0479">Metal-binding</keyword>
<evidence type="ECO:0008006" key="10">
    <source>
        <dbReference type="Google" id="ProtNLM"/>
    </source>
</evidence>
<sequence length="252" mass="27349">MGNVKAPLPFPVIDISPFTNNGTAPHRERCAKEIASACIDHGFFYVVGHGIPASIIDPVLGLARCFFLESTDDDKETITRKNPGDGNGDGARGYQRIGDNVTGGRRDWHEAVDFYAEVPDTSGPPYELLKGPNLWPRHPPELRKTLEEYIGLVKDVGQAIVKAMGVALELGDDEDIFVSNTFNSFWVMRMIGYPGLDRDDVDGFSCGEHSDYGCITLLLADSTKGALQVQTKSGDWVDANPLEGASLSTSAT</sequence>
<keyword evidence="4" id="KW-0408">Iron</keyword>
<dbReference type="Pfam" id="PF14226">
    <property type="entry name" value="DIOX_N"/>
    <property type="match status" value="1"/>
</dbReference>
<evidence type="ECO:0000256" key="1">
    <source>
        <dbReference type="ARBA" id="ARBA00008056"/>
    </source>
</evidence>
<dbReference type="InterPro" id="IPR026992">
    <property type="entry name" value="DIOX_N"/>
</dbReference>
<dbReference type="InterPro" id="IPR027443">
    <property type="entry name" value="IPNS-like_sf"/>
</dbReference>
<keyword evidence="3" id="KW-0560">Oxidoreductase</keyword>
<gene>
    <name evidence="8" type="ORF">B0A49_03773</name>
</gene>
<dbReference type="SUPFAM" id="SSF51197">
    <property type="entry name" value="Clavaminate synthase-like"/>
    <property type="match status" value="1"/>
</dbReference>
<dbReference type="EMBL" id="NAJN01000534">
    <property type="protein sequence ID" value="TKA71919.1"/>
    <property type="molecule type" value="Genomic_DNA"/>
</dbReference>
<dbReference type="AlphaFoldDB" id="A0A4V5NH23"/>
<dbReference type="Pfam" id="PF03171">
    <property type="entry name" value="2OG-FeII_Oxy"/>
    <property type="match status" value="1"/>
</dbReference>
<name>A0A4V5NH23_9PEZI</name>
<reference evidence="8 9" key="1">
    <citation type="submission" date="2017-03" db="EMBL/GenBank/DDBJ databases">
        <title>Genomes of endolithic fungi from Antarctica.</title>
        <authorList>
            <person name="Coleine C."/>
            <person name="Masonjones S."/>
            <person name="Stajich J.E."/>
        </authorList>
    </citation>
    <scope>NUCLEOTIDE SEQUENCE [LARGE SCALE GENOMIC DNA]</scope>
    <source>
        <strain evidence="8 9">CCFEE 5187</strain>
    </source>
</reference>
<organism evidence="8 9">
    <name type="scientific">Cryomyces minteri</name>
    <dbReference type="NCBI Taxonomy" id="331657"/>
    <lineage>
        <taxon>Eukaryota</taxon>
        <taxon>Fungi</taxon>
        <taxon>Dikarya</taxon>
        <taxon>Ascomycota</taxon>
        <taxon>Pezizomycotina</taxon>
        <taxon>Dothideomycetes</taxon>
        <taxon>Dothideomycetes incertae sedis</taxon>
        <taxon>Cryomyces</taxon>
    </lineage>
</organism>